<dbReference type="PANTHER" id="PTHR24027:SF422">
    <property type="entry name" value="CADHERIN DOMAIN-CONTAINING PROTEIN"/>
    <property type="match status" value="1"/>
</dbReference>
<keyword evidence="8 10" id="KW-1015">Disulfide bond</keyword>
<keyword evidence="7 14" id="KW-0472">Membrane</keyword>
<evidence type="ECO:0000256" key="2">
    <source>
        <dbReference type="ARBA" id="ARBA00022692"/>
    </source>
</evidence>
<dbReference type="SUPFAM" id="SSF49313">
    <property type="entry name" value="Cadherin-like"/>
    <property type="match status" value="3"/>
</dbReference>
<dbReference type="InterPro" id="IPR000233">
    <property type="entry name" value="Cadherin_Y-type_LIR"/>
</dbReference>
<dbReference type="PROSITE" id="PS01186">
    <property type="entry name" value="EGF_2"/>
    <property type="match status" value="1"/>
</dbReference>
<dbReference type="InterPro" id="IPR056448">
    <property type="entry name" value="EGF_Hmr-1"/>
</dbReference>
<dbReference type="InterPro" id="IPR013320">
    <property type="entry name" value="ConA-like_dom_sf"/>
</dbReference>
<dbReference type="GO" id="GO:0000902">
    <property type="term" value="P:cell morphogenesis"/>
    <property type="evidence" value="ECO:0007669"/>
    <property type="project" value="TreeGrafter"/>
</dbReference>
<dbReference type="PROSITE" id="PS50026">
    <property type="entry name" value="EGF_3"/>
    <property type="match status" value="2"/>
</dbReference>
<dbReference type="InterPro" id="IPR000152">
    <property type="entry name" value="EGF-type_Asp/Asn_hydroxyl_site"/>
</dbReference>
<dbReference type="SMART" id="SM00282">
    <property type="entry name" value="LamG"/>
    <property type="match status" value="1"/>
</dbReference>
<evidence type="ECO:0000256" key="1">
    <source>
        <dbReference type="ARBA" id="ARBA00004167"/>
    </source>
</evidence>
<dbReference type="GO" id="GO:0016342">
    <property type="term" value="C:catenin complex"/>
    <property type="evidence" value="ECO:0007669"/>
    <property type="project" value="TreeGrafter"/>
</dbReference>
<keyword evidence="18" id="KW-1185">Reference proteome</keyword>
<dbReference type="InterPro" id="IPR039808">
    <property type="entry name" value="Cadherin"/>
</dbReference>
<comment type="caution">
    <text evidence="10">Lacks conserved residue(s) required for the propagation of feature annotation.</text>
</comment>
<evidence type="ECO:0000256" key="5">
    <source>
        <dbReference type="ARBA" id="ARBA00022837"/>
    </source>
</evidence>
<feature type="compositionally biased region" description="Low complexity" evidence="13">
    <location>
        <begin position="32"/>
        <end position="50"/>
    </location>
</feature>
<dbReference type="Gene3D" id="4.10.900.10">
    <property type="entry name" value="TCF3-CBD (Catenin binding domain)"/>
    <property type="match status" value="1"/>
</dbReference>
<keyword evidence="6 14" id="KW-1133">Transmembrane helix</keyword>
<evidence type="ECO:0000256" key="6">
    <source>
        <dbReference type="ARBA" id="ARBA00022989"/>
    </source>
</evidence>
<evidence type="ECO:0000256" key="13">
    <source>
        <dbReference type="SAM" id="MobiDB-lite"/>
    </source>
</evidence>
<dbReference type="Pfam" id="PF02210">
    <property type="entry name" value="Laminin_G_2"/>
    <property type="match status" value="1"/>
</dbReference>
<evidence type="ECO:0000256" key="7">
    <source>
        <dbReference type="ARBA" id="ARBA00023136"/>
    </source>
</evidence>
<evidence type="ECO:0000256" key="11">
    <source>
        <dbReference type="PROSITE-ProRule" id="PRU00122"/>
    </source>
</evidence>
<dbReference type="PROSITE" id="PS00010">
    <property type="entry name" value="ASX_HYDROXYL"/>
    <property type="match status" value="1"/>
</dbReference>
<dbReference type="CDD" id="cd00054">
    <property type="entry name" value="EGF_CA"/>
    <property type="match status" value="1"/>
</dbReference>
<feature type="transmembrane region" description="Helical" evidence="14">
    <location>
        <begin position="1184"/>
        <end position="1205"/>
    </location>
</feature>
<comment type="subcellular location">
    <subcellularLocation>
        <location evidence="1">Membrane</location>
        <topology evidence="1">Single-pass membrane protein</topology>
    </subcellularLocation>
</comment>
<dbReference type="GO" id="GO:0016477">
    <property type="term" value="P:cell migration"/>
    <property type="evidence" value="ECO:0007669"/>
    <property type="project" value="TreeGrafter"/>
</dbReference>
<dbReference type="Gene3D" id="2.10.25.10">
    <property type="entry name" value="Laminin"/>
    <property type="match status" value="2"/>
</dbReference>
<keyword evidence="2 14" id="KW-0812">Transmembrane</keyword>
<comment type="function">
    <text evidence="12">Cadherins are calcium-dependent cell adhesion proteins.</text>
</comment>
<dbReference type="InterPro" id="IPR000742">
    <property type="entry name" value="EGF"/>
</dbReference>
<dbReference type="PANTHER" id="PTHR24027">
    <property type="entry name" value="CADHERIN-23"/>
    <property type="match status" value="1"/>
</dbReference>
<dbReference type="GO" id="GO:0005509">
    <property type="term" value="F:calcium ion binding"/>
    <property type="evidence" value="ECO:0007669"/>
    <property type="project" value="UniProtKB-UniRule"/>
</dbReference>
<feature type="disulfide bond" evidence="10">
    <location>
        <begin position="898"/>
        <end position="907"/>
    </location>
</feature>
<reference evidence="19" key="1">
    <citation type="submission" date="2022-11" db="UniProtKB">
        <authorList>
            <consortium name="WormBaseParasite"/>
        </authorList>
    </citation>
    <scope>IDENTIFICATION</scope>
</reference>
<dbReference type="SMART" id="SM00181">
    <property type="entry name" value="EGF"/>
    <property type="match status" value="3"/>
</dbReference>
<keyword evidence="5 9" id="KW-0106">Calcium</keyword>
<feature type="domain" description="Laminin G" evidence="15">
    <location>
        <begin position="669"/>
        <end position="862"/>
    </location>
</feature>
<name>A0A914C5S9_9BILA</name>
<feature type="disulfide bond" evidence="11">
    <location>
        <begin position="835"/>
        <end position="862"/>
    </location>
</feature>
<feature type="region of interest" description="Disordered" evidence="13">
    <location>
        <begin position="1"/>
        <end position="52"/>
    </location>
</feature>
<evidence type="ECO:0000259" key="16">
    <source>
        <dbReference type="PROSITE" id="PS50026"/>
    </source>
</evidence>
<dbReference type="GO" id="GO:0007156">
    <property type="term" value="P:homophilic cell adhesion via plasma membrane adhesion molecules"/>
    <property type="evidence" value="ECO:0007669"/>
    <property type="project" value="InterPro"/>
</dbReference>
<evidence type="ECO:0000313" key="18">
    <source>
        <dbReference type="Proteomes" id="UP000887540"/>
    </source>
</evidence>
<dbReference type="WBParaSite" id="ACRNAN_Path_339.g1310.t1">
    <property type="protein sequence ID" value="ACRNAN_Path_339.g1310.t1"/>
    <property type="gene ID" value="ACRNAN_Path_339.g1310"/>
</dbReference>
<dbReference type="InterPro" id="IPR020894">
    <property type="entry name" value="Cadherin_CS"/>
</dbReference>
<dbReference type="Gene3D" id="2.60.40.60">
    <property type="entry name" value="Cadherins"/>
    <property type="match status" value="2"/>
</dbReference>
<feature type="compositionally biased region" description="Low complexity" evidence="13">
    <location>
        <begin position="1"/>
        <end position="16"/>
    </location>
</feature>
<evidence type="ECO:0000259" key="15">
    <source>
        <dbReference type="PROSITE" id="PS50025"/>
    </source>
</evidence>
<feature type="domain" description="EGF-like" evidence="16">
    <location>
        <begin position="876"/>
        <end position="908"/>
    </location>
</feature>
<evidence type="ECO:0000256" key="4">
    <source>
        <dbReference type="ARBA" id="ARBA00022737"/>
    </source>
</evidence>
<evidence type="ECO:0000256" key="3">
    <source>
        <dbReference type="ARBA" id="ARBA00022729"/>
    </source>
</evidence>
<feature type="domain" description="Cadherin" evidence="17">
    <location>
        <begin position="155"/>
        <end position="248"/>
    </location>
</feature>
<dbReference type="InterPro" id="IPR015919">
    <property type="entry name" value="Cadherin-like_sf"/>
</dbReference>
<dbReference type="PROSITE" id="PS50268">
    <property type="entry name" value="CADHERIN_2"/>
    <property type="match status" value="2"/>
</dbReference>
<evidence type="ECO:0000256" key="8">
    <source>
        <dbReference type="ARBA" id="ARBA00023157"/>
    </source>
</evidence>
<dbReference type="SUPFAM" id="SSF49899">
    <property type="entry name" value="Concanavalin A-like lectins/glucanases"/>
    <property type="match status" value="2"/>
</dbReference>
<evidence type="ECO:0000256" key="14">
    <source>
        <dbReference type="SAM" id="Phobius"/>
    </source>
</evidence>
<dbReference type="InterPro" id="IPR027397">
    <property type="entry name" value="Catenin-bd_sf"/>
</dbReference>
<keyword evidence="10" id="KW-0245">EGF-like domain</keyword>
<dbReference type="CDD" id="cd11304">
    <property type="entry name" value="Cadherin_repeat"/>
    <property type="match status" value="1"/>
</dbReference>
<feature type="region of interest" description="Disordered" evidence="13">
    <location>
        <begin position="1314"/>
        <end position="1336"/>
    </location>
</feature>
<dbReference type="PROSITE" id="PS00232">
    <property type="entry name" value="CADHERIN_1"/>
    <property type="match status" value="1"/>
</dbReference>
<evidence type="ECO:0000256" key="9">
    <source>
        <dbReference type="PROSITE-ProRule" id="PRU00043"/>
    </source>
</evidence>
<dbReference type="Gene3D" id="2.60.120.200">
    <property type="match status" value="1"/>
</dbReference>
<sequence>MQLPGSRSSSRTETTTCRPSVGQRRRECLKMSTEGTSSPTSPPQTSTSATELSKCHESTSYETCETSCNDYLIFGYEKKAALSHSCIPAKKRVLLLPPKLDYLLITILLVLMPMLVVAQPELSLPFNIGLGQSRFMNFAGNSARDNIRVFLIKNVTEDIAVNEILATFRAEDKSSSTYNLTFRINRESDPKRQFSIDQNGALRVAQKLDREDIEKYKLIIEAFDKAGNTGSQLIEVYLQDVNDNAPYPLTQPNPCIFMENTPPQDQPKCEIIAYDRDGPDNGPPFKLEIGPDFKYYDYVNFTFDQNGDGGNGSIRVTPLRQFDREGDPGKQLEIPVIVTDCGGQRAERSVFIIIGDKNDNPMYDGSMTITVNSYLNQLQKTQIGRTYVEDKDDWDIVDKTFSWQKQVSGFDLDSQTGMITMNGDMPVGRYIMQVHVVDNVRNEKAVGTVNVVVRDIQEYGFQNQGAVRFLLDTNSLSNGFSDPSAFIREVNGDSPMKRFIKRLEQFMDDPDFVIEVFSIKPGIVILQNVNVASVDVRFLARNINGNSGTIRYKDPVLLNGIIDQHRETFENDVAKIVSVGIDMCKFTNCDNGCRTVHKASNDGVLVSANQTVIVGVNATDIDDCSCPVFTPPSSCQAGLCHNEGVCHNTYPGFFCECRNDFLKGSRCQGTTRSFGGQDFAWYKPMPACTSLNISLSFMTGEMDGILLYNGNMGHYPGGSGRAEYDDYLVIQLKAGNLEVDMSFNGFTPTTLVYDKDVLYDKKWHDISLTQIGKKIYLVVDNCDSLNKNCNVTVTSIDDDERLNIVSPLQLGGIASLEGNLRYPKVVQGSPNFIGCMRNLRVNYELYDLYSPAMSSPGSTSGCKLWGSACDSNSLASGTYCVHGDCYADADGSTQKCICDPGYGGDRCDKAFEWVEFTSGGLISYDIASTFLPMWTTDVGVLFLLGSSPGGSGELGYGISSDGQNYVGTSVRNYIAQAEFDATGNNNNFRSAARGMPFETSLPQVSLKSNASYWLMFSRNPTRATLSIDDLYYTSSLLDLVENPSIVDVRRSILGARDEQGGSSFGSGFQGCIGTFRLGHHNLPLLADDNTSGNSVISKRQTQTATSGGITITNSKGVARGCSQRITCATLGSSYCPSTMVCIDFWKGPFCTCPAGVHAALGPDGTVSMCDMTAAVSSLGISNPAVILILVCLALLIILMLLMVVYTRRQTPIFEPVRPEDMKRDNLRPYDIEGGGEADNNRHNLNNLRKPVIPIDTNGLGKVYPQRPIDDGLNAQVNDLETDPNTGPYDELRMYNVEGDNQSTLSLESLDSARDVNAPNNQESWTPNFNGGIYGPK</sequence>
<dbReference type="PROSITE" id="PS50025">
    <property type="entry name" value="LAM_G_DOMAIN"/>
    <property type="match status" value="1"/>
</dbReference>
<dbReference type="Pfam" id="PF24811">
    <property type="entry name" value="Ig_Shg"/>
    <property type="match status" value="1"/>
</dbReference>
<dbReference type="SMART" id="SM00112">
    <property type="entry name" value="CA"/>
    <property type="match status" value="2"/>
</dbReference>
<evidence type="ECO:0000313" key="19">
    <source>
        <dbReference type="WBParaSite" id="ACRNAN_Path_339.g1310.t1"/>
    </source>
</evidence>
<dbReference type="GO" id="GO:0005912">
    <property type="term" value="C:adherens junction"/>
    <property type="evidence" value="ECO:0007669"/>
    <property type="project" value="TreeGrafter"/>
</dbReference>
<dbReference type="Pfam" id="PF00028">
    <property type="entry name" value="Cadherin"/>
    <property type="match status" value="1"/>
</dbReference>
<dbReference type="SMART" id="SM00179">
    <property type="entry name" value="EGF_CA"/>
    <property type="match status" value="1"/>
</dbReference>
<dbReference type="GO" id="GO:0016339">
    <property type="term" value="P:calcium-dependent cell-cell adhesion via plasma membrane cell adhesion molecules"/>
    <property type="evidence" value="ECO:0007669"/>
    <property type="project" value="TreeGrafter"/>
</dbReference>
<dbReference type="GO" id="GO:0008013">
    <property type="term" value="F:beta-catenin binding"/>
    <property type="evidence" value="ECO:0007669"/>
    <property type="project" value="TreeGrafter"/>
</dbReference>
<evidence type="ECO:0000259" key="17">
    <source>
        <dbReference type="PROSITE" id="PS50268"/>
    </source>
</evidence>
<dbReference type="GO" id="GO:0009887">
    <property type="term" value="P:animal organ morphogenesis"/>
    <property type="evidence" value="ECO:0007669"/>
    <property type="project" value="UniProtKB-ARBA"/>
</dbReference>
<dbReference type="InterPro" id="IPR002126">
    <property type="entry name" value="Cadherin-like_dom"/>
</dbReference>
<dbReference type="InterPro" id="IPR056370">
    <property type="entry name" value="Shg-like_Ig-like"/>
</dbReference>
<dbReference type="PROSITE" id="PS00022">
    <property type="entry name" value="EGF_1"/>
    <property type="match status" value="1"/>
</dbReference>
<organism evidence="18 19">
    <name type="scientific">Acrobeloides nanus</name>
    <dbReference type="NCBI Taxonomy" id="290746"/>
    <lineage>
        <taxon>Eukaryota</taxon>
        <taxon>Metazoa</taxon>
        <taxon>Ecdysozoa</taxon>
        <taxon>Nematoda</taxon>
        <taxon>Chromadorea</taxon>
        <taxon>Rhabditida</taxon>
        <taxon>Tylenchina</taxon>
        <taxon>Cephalobomorpha</taxon>
        <taxon>Cephaloboidea</taxon>
        <taxon>Cephalobidae</taxon>
        <taxon>Acrobeloides</taxon>
    </lineage>
</organism>
<evidence type="ECO:0000256" key="12">
    <source>
        <dbReference type="RuleBase" id="RU004357"/>
    </source>
</evidence>
<proteinExistence type="predicted"/>
<dbReference type="Proteomes" id="UP000887540">
    <property type="component" value="Unplaced"/>
</dbReference>
<dbReference type="GO" id="GO:0007043">
    <property type="term" value="P:cell-cell junction assembly"/>
    <property type="evidence" value="ECO:0007669"/>
    <property type="project" value="TreeGrafter"/>
</dbReference>
<keyword evidence="3" id="KW-0732">Signal</keyword>
<dbReference type="GO" id="GO:0034332">
    <property type="term" value="P:adherens junction organization"/>
    <property type="evidence" value="ECO:0007669"/>
    <property type="project" value="TreeGrafter"/>
</dbReference>
<feature type="domain" description="Cadherin" evidence="17">
    <location>
        <begin position="259"/>
        <end position="363"/>
    </location>
</feature>
<dbReference type="InterPro" id="IPR001791">
    <property type="entry name" value="Laminin_G"/>
</dbReference>
<dbReference type="InterPro" id="IPR001881">
    <property type="entry name" value="EGF-like_Ca-bd_dom"/>
</dbReference>
<dbReference type="GO" id="GO:0044331">
    <property type="term" value="P:cell-cell adhesion mediated by cadherin"/>
    <property type="evidence" value="ECO:0007669"/>
    <property type="project" value="TreeGrafter"/>
</dbReference>
<dbReference type="Pfam" id="PF24613">
    <property type="entry name" value="EGF_Hmr-1"/>
    <property type="match status" value="1"/>
</dbReference>
<protein>
    <submittedName>
        <fullName evidence="19">Cadherin</fullName>
    </submittedName>
</protein>
<accession>A0A914C5S9</accession>
<keyword evidence="4" id="KW-0677">Repeat</keyword>
<dbReference type="Pfam" id="PF01049">
    <property type="entry name" value="CADH_Y-type_LIR"/>
    <property type="match status" value="1"/>
</dbReference>
<feature type="compositionally biased region" description="Polar residues" evidence="13">
    <location>
        <begin position="1317"/>
        <end position="1328"/>
    </location>
</feature>
<evidence type="ECO:0000256" key="10">
    <source>
        <dbReference type="PROSITE-ProRule" id="PRU00076"/>
    </source>
</evidence>
<dbReference type="CDD" id="cd00110">
    <property type="entry name" value="LamG"/>
    <property type="match status" value="1"/>
</dbReference>
<dbReference type="GO" id="GO:0045296">
    <property type="term" value="F:cadherin binding"/>
    <property type="evidence" value="ECO:0007669"/>
    <property type="project" value="TreeGrafter"/>
</dbReference>
<feature type="domain" description="EGF-like" evidence="16">
    <location>
        <begin position="631"/>
        <end position="668"/>
    </location>
</feature>